<dbReference type="Pfam" id="PF20826">
    <property type="entry name" value="PHD_5"/>
    <property type="match status" value="1"/>
</dbReference>
<feature type="compositionally biased region" description="Basic and acidic residues" evidence="5">
    <location>
        <begin position="104"/>
        <end position="119"/>
    </location>
</feature>
<dbReference type="PANTHER" id="PTHR46462:SF3">
    <property type="entry name" value="UPSET, ISOFORM A"/>
    <property type="match status" value="1"/>
</dbReference>
<dbReference type="InterPro" id="IPR011011">
    <property type="entry name" value="Znf_FYVE_PHD"/>
</dbReference>
<feature type="region of interest" description="Disordered" evidence="5">
    <location>
        <begin position="1319"/>
        <end position="1420"/>
    </location>
</feature>
<feature type="region of interest" description="Disordered" evidence="5">
    <location>
        <begin position="73"/>
        <end position="185"/>
    </location>
</feature>
<dbReference type="InterPro" id="IPR013083">
    <property type="entry name" value="Znf_RING/FYVE/PHD"/>
</dbReference>
<feature type="region of interest" description="Disordered" evidence="5">
    <location>
        <begin position="913"/>
        <end position="1115"/>
    </location>
</feature>
<dbReference type="InterPro" id="IPR001214">
    <property type="entry name" value="SET_dom"/>
</dbReference>
<dbReference type="GO" id="GO:0006325">
    <property type="term" value="P:chromatin organization"/>
    <property type="evidence" value="ECO:0007669"/>
    <property type="project" value="UniProtKB-KW"/>
</dbReference>
<evidence type="ECO:0000256" key="1">
    <source>
        <dbReference type="ARBA" id="ARBA00022723"/>
    </source>
</evidence>
<dbReference type="EMBL" id="JBCAWK010000011">
    <property type="protein sequence ID" value="KAK8846548.1"/>
    <property type="molecule type" value="Genomic_DNA"/>
</dbReference>
<dbReference type="SUPFAM" id="SSF82199">
    <property type="entry name" value="SET domain"/>
    <property type="match status" value="1"/>
</dbReference>
<feature type="region of interest" description="Disordered" evidence="5">
    <location>
        <begin position="1220"/>
        <end position="1249"/>
    </location>
</feature>
<dbReference type="Pfam" id="PF00856">
    <property type="entry name" value="SET"/>
    <property type="match status" value="1"/>
</dbReference>
<dbReference type="Gene3D" id="3.30.40.10">
    <property type="entry name" value="Zinc/RING finger domain, C3HC4 (zinc finger)"/>
    <property type="match status" value="1"/>
</dbReference>
<feature type="compositionally biased region" description="Polar residues" evidence="5">
    <location>
        <begin position="806"/>
        <end position="816"/>
    </location>
</feature>
<evidence type="ECO:0000256" key="4">
    <source>
        <dbReference type="ARBA" id="ARBA00022853"/>
    </source>
</evidence>
<dbReference type="InterPro" id="IPR046341">
    <property type="entry name" value="SET_dom_sf"/>
</dbReference>
<feature type="domain" description="SET" evidence="6">
    <location>
        <begin position="471"/>
        <end position="605"/>
    </location>
</feature>
<keyword evidence="3" id="KW-0862">Zinc</keyword>
<reference evidence="7 8" key="1">
    <citation type="journal article" date="2024" name="bioRxiv">
        <title>Comparative genomics of Cryptococcus and Kwoniella reveals pathogenesis evolution and contrasting karyotype dynamics via intercentromeric recombination or chromosome fusion.</title>
        <authorList>
            <person name="Coelho M.A."/>
            <person name="David-Palma M."/>
            <person name="Shea T."/>
            <person name="Bowers K."/>
            <person name="McGinley-Smith S."/>
            <person name="Mohammad A.W."/>
            <person name="Gnirke A."/>
            <person name="Yurkov A.M."/>
            <person name="Nowrousian M."/>
            <person name="Sun S."/>
            <person name="Cuomo C.A."/>
            <person name="Heitman J."/>
        </authorList>
    </citation>
    <scope>NUCLEOTIDE SEQUENCE [LARGE SCALE GENOMIC DNA]</scope>
    <source>
        <strain evidence="7 8">CBS 13917</strain>
    </source>
</reference>
<keyword evidence="2" id="KW-0863">Zinc-finger</keyword>
<dbReference type="Proteomes" id="UP001388673">
    <property type="component" value="Unassembled WGS sequence"/>
</dbReference>
<feature type="compositionally biased region" description="Low complexity" evidence="5">
    <location>
        <begin position="9"/>
        <end position="25"/>
    </location>
</feature>
<feature type="compositionally biased region" description="Low complexity" evidence="5">
    <location>
        <begin position="257"/>
        <end position="266"/>
    </location>
</feature>
<dbReference type="GO" id="GO:0006355">
    <property type="term" value="P:regulation of DNA-templated transcription"/>
    <property type="evidence" value="ECO:0007669"/>
    <property type="project" value="TreeGrafter"/>
</dbReference>
<protein>
    <recommendedName>
        <fullName evidence="6">SET domain-containing protein</fullName>
    </recommendedName>
</protein>
<dbReference type="KEGG" id="kne:92182892"/>
<comment type="caution">
    <text evidence="7">The sequence shown here is derived from an EMBL/GenBank/DDBJ whole genome shotgun (WGS) entry which is preliminary data.</text>
</comment>
<evidence type="ECO:0000256" key="3">
    <source>
        <dbReference type="ARBA" id="ARBA00022833"/>
    </source>
</evidence>
<dbReference type="PANTHER" id="PTHR46462">
    <property type="entry name" value="UPSET, ISOFORM A"/>
    <property type="match status" value="1"/>
</dbReference>
<feature type="compositionally biased region" description="Polar residues" evidence="5">
    <location>
        <begin position="846"/>
        <end position="858"/>
    </location>
</feature>
<keyword evidence="8" id="KW-1185">Reference proteome</keyword>
<feature type="compositionally biased region" description="Low complexity" evidence="5">
    <location>
        <begin position="824"/>
        <end position="835"/>
    </location>
</feature>
<sequence length="1420" mass="152318">MDLSLEAGPSRPSPSRSSPYPLQSPAIDVVMEDVSASIQADTASTTRDPDEAVQLLLNISAVADPSPLFLGAEAMDANTGETPLVPKPAPPDLNVYPYTPPEESNDRDRHHSSERERKLSNQPPSASVSLPPPVTSDPVDEPPVRPSTPSHTSPEPPATKTKQKRKRNATAGPSRRASGDRPQHWLGEDNTVIRCICGFTEDDGFTIQCEECGAWEHGMCFGYLDEASAPDTYFCELCRPRPVDAVSARQAQEIALEQQRQARAAAVNAGDNPSEKEKPRSKGGKPRRPRTESVIEAEIEPKDVGGKERSPSVMGPPPTKPKRRQGPGKPRGKQSTIESTPGPLLIPQLVPDEPEDDYFRVEPWALEYTPLKENMIRGKTARQIMRNVYKEWVDAEEEMVATQSKAIHTPSGLPSPTETGVLRLSPEHLFPPPDFNILAPPVPPVFLSGSNLETLGTPTSVQSIEDAPSFLPLTYAESLSNHGVYTRPTIYGVFADEPATMGAFIGEFRGEVLDCETYRRDPINQYAALGLPKPHVRSIGPPINLMIDARGYGCDLRFVRSGCHPNVVLRPLIWRSSEHEAPKLKFGLFAAKDISKMDELVLGWEWDDQHVVHSLRSAIHTAMLTDGTLASPAYSTSQKTIYALSKKFDAVLTHIFGTFSSCACVVPGACALAQMGQVVDARSMQGLEAGGKKKMRVDLGELVGAVRGWRRREIEEDGAKKWQTAEMLDLRLTRSRTSEVDEVDVETEHQLESRMKALDGSISKQDDLVEVDQSEVEQYDLFHPTSPLKVPSSATGVFTLGLENSAATASTSQLSPKSAVERMASSSSLSSAASSIKPSLPDDNMDSGSESDATTATIPKSEFSDSELEDEANEEAEEDDEEVPAQGRPFGNARKVKRALSPVLEIESGSRFFDSPMSEDEEREMVVNKSKRQRINKALHSSPIASHMKKAVPQTKGKRMAVVGAKTNGTPVVRRARQKRIVSSPVSDDESMDVDDKMPSRRRPSSGTTKHVTSSPRSGKSIKLEQLESVAAVTGRHAETRAVVPDETTASTSLAVEPSIATAPDTVVIPPPLSEVEDSSQDSVVEPKGSTPPGLEPTPPPKELTPPPPEPPKKVSLLEYLKNHKIRKESQTPLITPAAENPPKMVDLPSAGEAIPVPSGPGSASVDNIPGFGNAAATASAAMSAAPSIITTSISLVKTEPEMPSTISARLNLFEHLPSSRSTATSATPTATLTATPLATPTPSSSYVPRQTSGEYFPPQPHLASFVPRVSSSFVPRTASIPSETESALPPPAATSYIPRSGSVDEQYSPLKTVAAEMPPPLASREPPPHTPIHTTPSSHKTALPAASTPIIATPNPPRAPPTGPKVPPTGPRGLGLAPGGPLPVPGAGGRGAFGTPRGGFGGRGVWRGRGGFRGGWRGN</sequence>
<feature type="region of interest" description="Disordered" evidence="5">
    <location>
        <begin position="806"/>
        <end position="896"/>
    </location>
</feature>
<dbReference type="GeneID" id="92182892"/>
<feature type="compositionally biased region" description="Basic residues" evidence="5">
    <location>
        <begin position="320"/>
        <end position="332"/>
    </location>
</feature>
<evidence type="ECO:0000313" key="7">
    <source>
        <dbReference type="EMBL" id="KAK8846548.1"/>
    </source>
</evidence>
<organism evidence="7 8">
    <name type="scientific">Kwoniella newhampshirensis</name>
    <dbReference type="NCBI Taxonomy" id="1651941"/>
    <lineage>
        <taxon>Eukaryota</taxon>
        <taxon>Fungi</taxon>
        <taxon>Dikarya</taxon>
        <taxon>Basidiomycota</taxon>
        <taxon>Agaricomycotina</taxon>
        <taxon>Tremellomycetes</taxon>
        <taxon>Tremellales</taxon>
        <taxon>Cryptococcaceae</taxon>
        <taxon>Kwoniella</taxon>
    </lineage>
</organism>
<evidence type="ECO:0000256" key="5">
    <source>
        <dbReference type="SAM" id="MobiDB-lite"/>
    </source>
</evidence>
<feature type="compositionally biased region" description="Low complexity" evidence="5">
    <location>
        <begin position="1220"/>
        <end position="1246"/>
    </location>
</feature>
<dbReference type="SMART" id="SM00249">
    <property type="entry name" value="PHD"/>
    <property type="match status" value="1"/>
</dbReference>
<feature type="compositionally biased region" description="Gly residues" evidence="5">
    <location>
        <begin position="1387"/>
        <end position="1420"/>
    </location>
</feature>
<dbReference type="SMART" id="SM00317">
    <property type="entry name" value="SET"/>
    <property type="match status" value="1"/>
</dbReference>
<feature type="compositionally biased region" description="Polar residues" evidence="5">
    <location>
        <begin position="1005"/>
        <end position="1018"/>
    </location>
</feature>
<dbReference type="GO" id="GO:0008270">
    <property type="term" value="F:zinc ion binding"/>
    <property type="evidence" value="ECO:0007669"/>
    <property type="project" value="UniProtKB-KW"/>
</dbReference>
<feature type="region of interest" description="Disordered" evidence="5">
    <location>
        <begin position="1"/>
        <end position="25"/>
    </location>
</feature>
<name>A0AAW0YV90_9TREE</name>
<dbReference type="GO" id="GO:0070210">
    <property type="term" value="C:Rpd3L-Expanded complex"/>
    <property type="evidence" value="ECO:0007669"/>
    <property type="project" value="TreeGrafter"/>
</dbReference>
<dbReference type="PROSITE" id="PS50280">
    <property type="entry name" value="SET"/>
    <property type="match status" value="1"/>
</dbReference>
<evidence type="ECO:0000313" key="8">
    <source>
        <dbReference type="Proteomes" id="UP001388673"/>
    </source>
</evidence>
<keyword evidence="1" id="KW-0479">Metal-binding</keyword>
<keyword evidence="4" id="KW-0156">Chromatin regulator</keyword>
<dbReference type="Gene3D" id="2.170.270.10">
    <property type="entry name" value="SET domain"/>
    <property type="match status" value="1"/>
</dbReference>
<accession>A0AAW0YV90</accession>
<feature type="compositionally biased region" description="Basic and acidic residues" evidence="5">
    <location>
        <begin position="289"/>
        <end position="310"/>
    </location>
</feature>
<feature type="compositionally biased region" description="Pro residues" evidence="5">
    <location>
        <begin position="1094"/>
        <end position="1110"/>
    </location>
</feature>
<dbReference type="CDD" id="cd15550">
    <property type="entry name" value="PHD_MLL5"/>
    <property type="match status" value="1"/>
</dbReference>
<dbReference type="SUPFAM" id="SSF57903">
    <property type="entry name" value="FYVE/PHD zinc finger"/>
    <property type="match status" value="1"/>
</dbReference>
<dbReference type="GO" id="GO:0034967">
    <property type="term" value="C:Set3 complex"/>
    <property type="evidence" value="ECO:0007669"/>
    <property type="project" value="TreeGrafter"/>
</dbReference>
<evidence type="ECO:0000256" key="2">
    <source>
        <dbReference type="ARBA" id="ARBA00022771"/>
    </source>
</evidence>
<feature type="compositionally biased region" description="Acidic residues" evidence="5">
    <location>
        <begin position="864"/>
        <end position="883"/>
    </location>
</feature>
<proteinExistence type="predicted"/>
<gene>
    <name evidence="7" type="ORF">IAR55_005634</name>
</gene>
<dbReference type="RefSeq" id="XP_066800498.1">
    <property type="nucleotide sequence ID" value="XM_066948725.1"/>
</dbReference>
<evidence type="ECO:0000259" key="6">
    <source>
        <dbReference type="PROSITE" id="PS50280"/>
    </source>
</evidence>
<feature type="region of interest" description="Disordered" evidence="5">
    <location>
        <begin position="257"/>
        <end position="351"/>
    </location>
</feature>
<dbReference type="InterPro" id="IPR001965">
    <property type="entry name" value="Znf_PHD"/>
</dbReference>
<feature type="compositionally biased region" description="Pro residues" evidence="5">
    <location>
        <begin position="1355"/>
        <end position="1371"/>
    </location>
</feature>